<gene>
    <name evidence="1" type="ORF">MNEG_15126</name>
</gene>
<dbReference type="EMBL" id="KK105270">
    <property type="protein sequence ID" value="KIY92837.1"/>
    <property type="molecule type" value="Genomic_DNA"/>
</dbReference>
<name>A0A0D2IY23_9CHLO</name>
<reference evidence="1 2" key="1">
    <citation type="journal article" date="2013" name="BMC Genomics">
        <title>Reconstruction of the lipid metabolism for the microalga Monoraphidium neglectum from its genome sequence reveals characteristics suitable for biofuel production.</title>
        <authorList>
            <person name="Bogen C."/>
            <person name="Al-Dilaimi A."/>
            <person name="Albersmeier A."/>
            <person name="Wichmann J."/>
            <person name="Grundmann M."/>
            <person name="Rupp O."/>
            <person name="Lauersen K.J."/>
            <person name="Blifernez-Klassen O."/>
            <person name="Kalinowski J."/>
            <person name="Goesmann A."/>
            <person name="Mussgnug J.H."/>
            <person name="Kruse O."/>
        </authorList>
    </citation>
    <scope>NUCLEOTIDE SEQUENCE [LARGE SCALE GENOMIC DNA]</scope>
    <source>
        <strain evidence="1 2">SAG 48.87</strain>
    </source>
</reference>
<dbReference type="KEGG" id="mng:MNEG_15126"/>
<organism evidence="1 2">
    <name type="scientific">Monoraphidium neglectum</name>
    <dbReference type="NCBI Taxonomy" id="145388"/>
    <lineage>
        <taxon>Eukaryota</taxon>
        <taxon>Viridiplantae</taxon>
        <taxon>Chlorophyta</taxon>
        <taxon>core chlorophytes</taxon>
        <taxon>Chlorophyceae</taxon>
        <taxon>CS clade</taxon>
        <taxon>Sphaeropleales</taxon>
        <taxon>Selenastraceae</taxon>
        <taxon>Monoraphidium</taxon>
    </lineage>
</organism>
<dbReference type="OrthoDB" id="10536315at2759"/>
<evidence type="ECO:0000313" key="1">
    <source>
        <dbReference type="EMBL" id="KIY92837.1"/>
    </source>
</evidence>
<protein>
    <submittedName>
        <fullName evidence="1">Uncharacterized protein</fullName>
    </submittedName>
</protein>
<dbReference type="AlphaFoldDB" id="A0A0D2IY23"/>
<dbReference type="RefSeq" id="XP_013891857.1">
    <property type="nucleotide sequence ID" value="XM_014036403.1"/>
</dbReference>
<dbReference type="Proteomes" id="UP000054498">
    <property type="component" value="Unassembled WGS sequence"/>
</dbReference>
<sequence>MAAFEVAPPAPLLARFCADAGGRWGRLSDAALAGAPAALAAVGAAAPGAGWLEECASEVLQRAPAMAPPLRCRAAWALATLGYAPSAEWLDAFEAAALGGRVAAAAAPAPAPAQDEGGAGEGEAAGAAAAAPVKDDPLAGASAGDALDLVWGLQAMRAVVAAGSSAVAPPPAAPAALRALCARCSRQVGALGAGRLVRLVGLLANAKPPPAAGGAGFSAPGGLLDDISRAASANPSALAAAAAAPGGGGLPRLAWAAAVVELRLANSARDELMRRLYASVAAAVAADTAAAGEASQQQQQQQQQGQMPVGDMARALWSGARLGGRWLPPQLAAFEAATAPRLAALDGAGAALLLRGFALSGHRPSAAWLRAFGAAGLDGSRLQGLGSAEVLSILSALRDASVAGGGVGGGSGGRGAASAALPSVPWLSAWAAALPADEVVALPSDHLITLLQLSAPSSNGDDGAAPSGEQAASGGGDLHGLLCLALSRRLQDLSASELCAALAALARWGPRAPADASLLPALAVRASEKLPALNAAQAAGLPRAFAALGYQPGEPLQSRLCGRLLEGAAQMEPAEAAEVLAAVLTGLEEPSSSLVKALLTGPQLKGPQQLRVLTLSPRGAAALVDLLGAMAARGLEPPPGWLGAAQLALAGCCDRLPSSRGVAAAV</sequence>
<accession>A0A0D2IY23</accession>
<evidence type="ECO:0000313" key="2">
    <source>
        <dbReference type="Proteomes" id="UP000054498"/>
    </source>
</evidence>
<dbReference type="GeneID" id="25732756"/>
<keyword evidence="2" id="KW-1185">Reference proteome</keyword>
<proteinExistence type="predicted"/>